<proteinExistence type="predicted"/>
<dbReference type="EMBL" id="NCKW01005003">
    <property type="protein sequence ID" value="POM73810.1"/>
    <property type="molecule type" value="Genomic_DNA"/>
</dbReference>
<sequence>MQIFQMLPIDYCFKFRYLCIFSGSNSVQSMWKQSTVLGARVRDLCYPGINWPGDAGFKLWSF</sequence>
<dbReference type="OrthoDB" id="2668416at2759"/>
<name>A0A2P4Y7M5_9STRA</name>
<protein>
    <submittedName>
        <fullName evidence="1">Uncharacterized protein</fullName>
    </submittedName>
</protein>
<dbReference type="AlphaFoldDB" id="A0A2P4Y7M5"/>
<evidence type="ECO:0000313" key="2">
    <source>
        <dbReference type="Proteomes" id="UP000237271"/>
    </source>
</evidence>
<accession>A0A2P4Y7M5</accession>
<comment type="caution">
    <text evidence="1">The sequence shown here is derived from an EMBL/GenBank/DDBJ whole genome shotgun (WGS) entry which is preliminary data.</text>
</comment>
<gene>
    <name evidence="1" type="ORF">PHPALM_9304</name>
</gene>
<organism evidence="1 2">
    <name type="scientific">Phytophthora palmivora</name>
    <dbReference type="NCBI Taxonomy" id="4796"/>
    <lineage>
        <taxon>Eukaryota</taxon>
        <taxon>Sar</taxon>
        <taxon>Stramenopiles</taxon>
        <taxon>Oomycota</taxon>
        <taxon>Peronosporomycetes</taxon>
        <taxon>Peronosporales</taxon>
        <taxon>Peronosporaceae</taxon>
        <taxon>Phytophthora</taxon>
    </lineage>
</organism>
<dbReference type="Proteomes" id="UP000237271">
    <property type="component" value="Unassembled WGS sequence"/>
</dbReference>
<evidence type="ECO:0000313" key="1">
    <source>
        <dbReference type="EMBL" id="POM73810.1"/>
    </source>
</evidence>
<reference evidence="1 2" key="1">
    <citation type="journal article" date="2017" name="Genome Biol. Evol.">
        <title>Phytophthora megakarya and P. palmivora, closely related causal agents of cacao black pod rot, underwent increases in genome sizes and gene numbers by different mechanisms.</title>
        <authorList>
            <person name="Ali S.S."/>
            <person name="Shao J."/>
            <person name="Lary D.J."/>
            <person name="Kronmiller B."/>
            <person name="Shen D."/>
            <person name="Strem M.D."/>
            <person name="Amoako-Attah I."/>
            <person name="Akrofi A.Y."/>
            <person name="Begoude B.A."/>
            <person name="Ten Hoopen G.M."/>
            <person name="Coulibaly K."/>
            <person name="Kebe B.I."/>
            <person name="Melnick R.L."/>
            <person name="Guiltinan M.J."/>
            <person name="Tyler B.M."/>
            <person name="Meinhardt L.W."/>
            <person name="Bailey B.A."/>
        </authorList>
    </citation>
    <scope>NUCLEOTIDE SEQUENCE [LARGE SCALE GENOMIC DNA]</scope>
    <source>
        <strain evidence="2">sbr112.9</strain>
    </source>
</reference>
<keyword evidence="2" id="KW-1185">Reference proteome</keyword>